<organism evidence="4">
    <name type="scientific">Laccaria bicolor (strain S238N-H82 / ATCC MYA-4686)</name>
    <name type="common">Bicoloured deceiver</name>
    <name type="synonym">Laccaria laccata var. bicolor</name>
    <dbReference type="NCBI Taxonomy" id="486041"/>
    <lineage>
        <taxon>Eukaryota</taxon>
        <taxon>Fungi</taxon>
        <taxon>Dikarya</taxon>
        <taxon>Basidiomycota</taxon>
        <taxon>Agaricomycotina</taxon>
        <taxon>Agaricomycetes</taxon>
        <taxon>Agaricomycetidae</taxon>
        <taxon>Agaricales</taxon>
        <taxon>Agaricineae</taxon>
        <taxon>Hydnangiaceae</taxon>
        <taxon>Laccaria</taxon>
    </lineage>
</organism>
<name>B0DK76_LACBS</name>
<dbReference type="EMBL" id="DS547115">
    <property type="protein sequence ID" value="EDR05023.1"/>
    <property type="molecule type" value="Genomic_DNA"/>
</dbReference>
<keyword evidence="2" id="KW-0472">Membrane</keyword>
<feature type="transmembrane region" description="Helical" evidence="2">
    <location>
        <begin position="12"/>
        <end position="33"/>
    </location>
</feature>
<feature type="transmembrane region" description="Helical" evidence="2">
    <location>
        <begin position="133"/>
        <end position="153"/>
    </location>
</feature>
<dbReference type="Proteomes" id="UP000001194">
    <property type="component" value="Unassembled WGS sequence"/>
</dbReference>
<reference evidence="3 4" key="1">
    <citation type="journal article" date="2008" name="Nature">
        <title>The genome of Laccaria bicolor provides insights into mycorrhizal symbiosis.</title>
        <authorList>
            <person name="Martin F."/>
            <person name="Aerts A."/>
            <person name="Ahren D."/>
            <person name="Brun A."/>
            <person name="Danchin E.G.J."/>
            <person name="Duchaussoy F."/>
            <person name="Gibon J."/>
            <person name="Kohler A."/>
            <person name="Lindquist E."/>
            <person name="Pereda V."/>
            <person name="Salamov A."/>
            <person name="Shapiro H.J."/>
            <person name="Wuyts J."/>
            <person name="Blaudez D."/>
            <person name="Buee M."/>
            <person name="Brokstein P."/>
            <person name="Canbaeck B."/>
            <person name="Cohen D."/>
            <person name="Courty P.E."/>
            <person name="Coutinho P.M."/>
            <person name="Delaruelle C."/>
            <person name="Detter J.C."/>
            <person name="Deveau A."/>
            <person name="DiFazio S."/>
            <person name="Duplessis S."/>
            <person name="Fraissinet-Tachet L."/>
            <person name="Lucic E."/>
            <person name="Frey-Klett P."/>
            <person name="Fourrey C."/>
            <person name="Feussner I."/>
            <person name="Gay G."/>
            <person name="Grimwood J."/>
            <person name="Hoegger P.J."/>
            <person name="Jain P."/>
            <person name="Kilaru S."/>
            <person name="Labbe J."/>
            <person name="Lin Y.C."/>
            <person name="Legue V."/>
            <person name="Le Tacon F."/>
            <person name="Marmeisse R."/>
            <person name="Melayah D."/>
            <person name="Montanini B."/>
            <person name="Muratet M."/>
            <person name="Nehls U."/>
            <person name="Niculita-Hirzel H."/>
            <person name="Oudot-Le Secq M.P."/>
            <person name="Peter M."/>
            <person name="Quesneville H."/>
            <person name="Rajashekar B."/>
            <person name="Reich M."/>
            <person name="Rouhier N."/>
            <person name="Schmutz J."/>
            <person name="Yin T."/>
            <person name="Chalot M."/>
            <person name="Henrissat B."/>
            <person name="Kuees U."/>
            <person name="Lucas S."/>
            <person name="Van de Peer Y."/>
            <person name="Podila G.K."/>
            <person name="Polle A."/>
            <person name="Pukkila P.J."/>
            <person name="Richardson P.M."/>
            <person name="Rouze P."/>
            <person name="Sanders I.R."/>
            <person name="Stajich J.E."/>
            <person name="Tunlid A."/>
            <person name="Tuskan G."/>
            <person name="Grigoriev I.V."/>
        </authorList>
    </citation>
    <scope>NUCLEOTIDE SEQUENCE [LARGE SCALE GENOMIC DNA]</scope>
    <source>
        <strain evidence="4">S238N-H82 / ATCC MYA-4686</strain>
    </source>
</reference>
<protein>
    <submittedName>
        <fullName evidence="3">Predicted protein</fullName>
    </submittedName>
</protein>
<feature type="region of interest" description="Disordered" evidence="1">
    <location>
        <begin position="196"/>
        <end position="240"/>
    </location>
</feature>
<sequence>MVEVNKFLSLSRTIVFIATSVMGLAVLAMSAHIVSWTNSIVSGAYFQYAALSLATGLLTILSLPAMLMISIGRKGALTSMVVVELAWLWFLWIMWVASAGNVASTVWIGNCGRAKGIVATICAETQTIEALGFINWFLIMAYTITLLIFTVMAHMKGHSNVWTSSVREYDFTAPAVISAPVQPSYEVKMDNTGISQFSAPQSQFPSPQAQYPPYNPGTPVSGYAGTPPPQQQPMSPYPQV</sequence>
<proteinExistence type="predicted"/>
<dbReference type="OrthoDB" id="3364107at2759"/>
<feature type="compositionally biased region" description="Low complexity" evidence="1">
    <location>
        <begin position="196"/>
        <end position="212"/>
    </location>
</feature>
<evidence type="ECO:0000256" key="1">
    <source>
        <dbReference type="SAM" id="MobiDB-lite"/>
    </source>
</evidence>
<feature type="transmembrane region" description="Helical" evidence="2">
    <location>
        <begin position="45"/>
        <end position="69"/>
    </location>
</feature>
<evidence type="ECO:0000313" key="4">
    <source>
        <dbReference type="Proteomes" id="UP000001194"/>
    </source>
</evidence>
<dbReference type="HOGENOM" id="CLU_083413_1_0_1"/>
<keyword evidence="2" id="KW-0812">Transmembrane</keyword>
<keyword evidence="2" id="KW-1133">Transmembrane helix</keyword>
<keyword evidence="4" id="KW-1185">Reference proteome</keyword>
<dbReference type="KEGG" id="lbc:LACBIDRAFT_294926"/>
<dbReference type="GeneID" id="6079928"/>
<dbReference type="RefSeq" id="XP_001884413.1">
    <property type="nucleotide sequence ID" value="XM_001884378.1"/>
</dbReference>
<evidence type="ECO:0000256" key="2">
    <source>
        <dbReference type="SAM" id="Phobius"/>
    </source>
</evidence>
<dbReference type="InParanoid" id="B0DK76"/>
<feature type="compositionally biased region" description="Pro residues" evidence="1">
    <location>
        <begin position="226"/>
        <end position="240"/>
    </location>
</feature>
<dbReference type="AlphaFoldDB" id="B0DK76"/>
<accession>B0DK76</accession>
<evidence type="ECO:0000313" key="3">
    <source>
        <dbReference type="EMBL" id="EDR05023.1"/>
    </source>
</evidence>
<gene>
    <name evidence="3" type="ORF">LACBIDRAFT_294926</name>
</gene>